<accession>Q9RWR2</accession>
<dbReference type="KEGG" id="dra:DR_0604"/>
<dbReference type="EMBL" id="AE000513">
    <property type="protein sequence ID" value="AAF10183.1"/>
    <property type="molecule type" value="Genomic_DNA"/>
</dbReference>
<dbReference type="Proteomes" id="UP000002524">
    <property type="component" value="Chromosome 1"/>
</dbReference>
<name>Q9RWR2_DEIRA</name>
<dbReference type="InterPro" id="IPR016181">
    <property type="entry name" value="Acyl_CoA_acyltransferase"/>
</dbReference>
<dbReference type="SUPFAM" id="SSF55729">
    <property type="entry name" value="Acyl-CoA N-acyltransferases (Nat)"/>
    <property type="match status" value="1"/>
</dbReference>
<dbReference type="PANTHER" id="PTHR43610">
    <property type="entry name" value="BLL6696 PROTEIN"/>
    <property type="match status" value="1"/>
</dbReference>
<dbReference type="AlphaFoldDB" id="Q9RWR2"/>
<dbReference type="GeneID" id="69516848"/>
<keyword evidence="3" id="KW-1185">Reference proteome</keyword>
<dbReference type="HOGENOM" id="CLU_013985_1_0_0"/>
<dbReference type="CDD" id="cd04301">
    <property type="entry name" value="NAT_SF"/>
    <property type="match status" value="1"/>
</dbReference>
<dbReference type="Pfam" id="PF13302">
    <property type="entry name" value="Acetyltransf_3"/>
    <property type="match status" value="1"/>
</dbReference>
<dbReference type="STRING" id="243230.DR_0604"/>
<dbReference type="eggNOG" id="COG1670">
    <property type="taxonomic scope" value="Bacteria"/>
</dbReference>
<proteinExistence type="predicted"/>
<dbReference type="PaxDb" id="243230-DR_0604"/>
<organism evidence="2 3">
    <name type="scientific">Deinococcus radiodurans (strain ATCC 13939 / DSM 20539 / JCM 16871 / CCUG 27074 / LMG 4051 / NBRC 15346 / NCIMB 9279 / VKM B-1422 / R1)</name>
    <dbReference type="NCBI Taxonomy" id="243230"/>
    <lineage>
        <taxon>Bacteria</taxon>
        <taxon>Thermotogati</taxon>
        <taxon>Deinococcota</taxon>
        <taxon>Deinococci</taxon>
        <taxon>Deinococcales</taxon>
        <taxon>Deinococcaceae</taxon>
        <taxon>Deinococcus</taxon>
    </lineage>
</organism>
<protein>
    <submittedName>
        <fullName evidence="2">Acetyltransferase, putative</fullName>
    </submittedName>
</protein>
<gene>
    <name evidence="2" type="ordered locus">DR_0604</name>
</gene>
<evidence type="ECO:0000313" key="3">
    <source>
        <dbReference type="Proteomes" id="UP000002524"/>
    </source>
</evidence>
<dbReference type="EnsemblBacteria" id="AAF10183">
    <property type="protein sequence ID" value="AAF10183"/>
    <property type="gene ID" value="DR_0604"/>
</dbReference>
<dbReference type="OrthoDB" id="9795199at2"/>
<sequence length="188" mass="21019">MKHDLTLRAGDLTLRPLLEADIPALCELASAHEDALRLMGTPPNTDGYYRAALSDPAQIAFVIEVGGELAGSTRYGDIRPAHSGLEIGWTWLTPEHWRTGVNRRMKRLLLTHAFEEMDMERVQIKTDILNTRSQRAIERLGAVKEGVLRSHMRRADGTMRDTVMYSVTRADWPEVRARLTASGGKGQA</sequence>
<dbReference type="InterPro" id="IPR000182">
    <property type="entry name" value="GNAT_dom"/>
</dbReference>
<dbReference type="PATRIC" id="fig|243230.17.peg.782"/>
<dbReference type="PANTHER" id="PTHR43610:SF1">
    <property type="entry name" value="N-ACETYLTRANSFERASE DOMAIN-CONTAINING PROTEIN"/>
    <property type="match status" value="1"/>
</dbReference>
<reference evidence="2 3" key="1">
    <citation type="journal article" date="1999" name="Science">
        <title>Genome sequence of the radioresistant bacterium Deinococcus radiodurans R1.</title>
        <authorList>
            <person name="White O."/>
            <person name="Eisen J.A."/>
            <person name="Heidelberg J.F."/>
            <person name="Hickey E.K."/>
            <person name="Peterson J.D."/>
            <person name="Dodson R.J."/>
            <person name="Haft D.H."/>
            <person name="Gwinn M.L."/>
            <person name="Nelson W.C."/>
            <person name="Richardson D.L."/>
            <person name="Moffat K.S."/>
            <person name="Qin H."/>
            <person name="Jiang L."/>
            <person name="Pamphile W."/>
            <person name="Crosby M."/>
            <person name="Shen M."/>
            <person name="Vamathevan J.J."/>
            <person name="Lam P."/>
            <person name="McDonald L."/>
            <person name="Utterback T."/>
            <person name="Zalewski C."/>
            <person name="Makarova K.S."/>
            <person name="Aravind L."/>
            <person name="Daly M.J."/>
            <person name="Minton K.W."/>
            <person name="Fleischmann R.D."/>
            <person name="Ketchum K.A."/>
            <person name="Nelson K.E."/>
            <person name="Salzberg S."/>
            <person name="Smith H.O."/>
            <person name="Venter J.C."/>
            <person name="Fraser C.M."/>
        </authorList>
    </citation>
    <scope>NUCLEOTIDE SEQUENCE [LARGE SCALE GENOMIC DNA]</scope>
    <source>
        <strain evidence="3">ATCC 13939 / DSM 20539 / JCM 16871 / LMG 4051 / NBRC 15346 / NCIMB 9279 / R1 / VKM B-1422</strain>
    </source>
</reference>
<dbReference type="PROSITE" id="PS51186">
    <property type="entry name" value="GNAT"/>
    <property type="match status" value="1"/>
</dbReference>
<dbReference type="Gene3D" id="3.40.630.30">
    <property type="match status" value="1"/>
</dbReference>
<dbReference type="GO" id="GO:0016747">
    <property type="term" value="F:acyltransferase activity, transferring groups other than amino-acyl groups"/>
    <property type="evidence" value="ECO:0007669"/>
    <property type="project" value="InterPro"/>
</dbReference>
<evidence type="ECO:0000313" key="2">
    <source>
        <dbReference type="EMBL" id="AAF10183.1"/>
    </source>
</evidence>
<dbReference type="RefSeq" id="WP_010887249.1">
    <property type="nucleotide sequence ID" value="NC_001263.1"/>
</dbReference>
<dbReference type="InParanoid" id="Q9RWR2"/>
<feature type="domain" description="N-acetyltransferase" evidence="1">
    <location>
        <begin position="12"/>
        <end position="164"/>
    </location>
</feature>
<dbReference type="PIR" id="D75499">
    <property type="entry name" value="D75499"/>
</dbReference>
<evidence type="ECO:0000259" key="1">
    <source>
        <dbReference type="PROSITE" id="PS51186"/>
    </source>
</evidence>